<accession>A0ABQ9VSB7</accession>
<dbReference type="Proteomes" id="UP001266305">
    <property type="component" value="Unassembled WGS sequence"/>
</dbReference>
<reference evidence="2 3" key="1">
    <citation type="submission" date="2023-05" db="EMBL/GenBank/DDBJ databases">
        <title>B98-5 Cell Line De Novo Hybrid Assembly: An Optical Mapping Approach.</title>
        <authorList>
            <person name="Kananen K."/>
            <person name="Auerbach J.A."/>
            <person name="Kautto E."/>
            <person name="Blachly J.S."/>
        </authorList>
    </citation>
    <scope>NUCLEOTIDE SEQUENCE [LARGE SCALE GENOMIC DNA]</scope>
    <source>
        <strain evidence="2">B95-8</strain>
        <tissue evidence="2">Cell line</tissue>
    </source>
</reference>
<feature type="region of interest" description="Disordered" evidence="1">
    <location>
        <begin position="1"/>
        <end position="25"/>
    </location>
</feature>
<feature type="compositionally biased region" description="Basic and acidic residues" evidence="1">
    <location>
        <begin position="1"/>
        <end position="18"/>
    </location>
</feature>
<feature type="non-terminal residue" evidence="2">
    <location>
        <position position="79"/>
    </location>
</feature>
<organism evidence="2 3">
    <name type="scientific">Saguinus oedipus</name>
    <name type="common">Cotton-top tamarin</name>
    <name type="synonym">Oedipomidas oedipus</name>
    <dbReference type="NCBI Taxonomy" id="9490"/>
    <lineage>
        <taxon>Eukaryota</taxon>
        <taxon>Metazoa</taxon>
        <taxon>Chordata</taxon>
        <taxon>Craniata</taxon>
        <taxon>Vertebrata</taxon>
        <taxon>Euteleostomi</taxon>
        <taxon>Mammalia</taxon>
        <taxon>Eutheria</taxon>
        <taxon>Euarchontoglires</taxon>
        <taxon>Primates</taxon>
        <taxon>Haplorrhini</taxon>
        <taxon>Platyrrhini</taxon>
        <taxon>Cebidae</taxon>
        <taxon>Callitrichinae</taxon>
        <taxon>Saguinus</taxon>
    </lineage>
</organism>
<keyword evidence="3" id="KW-1185">Reference proteome</keyword>
<evidence type="ECO:0000313" key="2">
    <source>
        <dbReference type="EMBL" id="KAK2112280.1"/>
    </source>
</evidence>
<dbReference type="EMBL" id="JASSZA010000005">
    <property type="protein sequence ID" value="KAK2112280.1"/>
    <property type="molecule type" value="Genomic_DNA"/>
</dbReference>
<evidence type="ECO:0000313" key="3">
    <source>
        <dbReference type="Proteomes" id="UP001266305"/>
    </source>
</evidence>
<protein>
    <submittedName>
        <fullName evidence="2">Uncharacterized protein</fullName>
    </submittedName>
</protein>
<sequence length="79" mass="8806">MSSLGDRRQRPRPGREVQGKTSLQQRMCRGLQTQSKICPKANPPHQGTARKILCSSASSQVEKKKFGINQDDAYARGYS</sequence>
<proteinExistence type="predicted"/>
<name>A0ABQ9VSB7_SAGOE</name>
<evidence type="ECO:0000256" key="1">
    <source>
        <dbReference type="SAM" id="MobiDB-lite"/>
    </source>
</evidence>
<comment type="caution">
    <text evidence="2">The sequence shown here is derived from an EMBL/GenBank/DDBJ whole genome shotgun (WGS) entry which is preliminary data.</text>
</comment>
<gene>
    <name evidence="2" type="ORF">P7K49_012027</name>
</gene>